<evidence type="ECO:0000256" key="2">
    <source>
        <dbReference type="ARBA" id="ARBA00022448"/>
    </source>
</evidence>
<reference evidence="6 7" key="1">
    <citation type="submission" date="2019-06" db="EMBL/GenBank/DDBJ databases">
        <title>Sequencing the genomes of 1000 actinobacteria strains.</title>
        <authorList>
            <person name="Klenk H.-P."/>
        </authorList>
    </citation>
    <scope>NUCLEOTIDE SEQUENCE [LARGE SCALE GENOMIC DNA]</scope>
    <source>
        <strain evidence="6 7">DSM 45928</strain>
    </source>
</reference>
<dbReference type="GO" id="GO:0016887">
    <property type="term" value="F:ATP hydrolysis activity"/>
    <property type="evidence" value="ECO:0007669"/>
    <property type="project" value="InterPro"/>
</dbReference>
<evidence type="ECO:0000259" key="5">
    <source>
        <dbReference type="PROSITE" id="PS50893"/>
    </source>
</evidence>
<comment type="caution">
    <text evidence="6">The sequence shown here is derived from an EMBL/GenBank/DDBJ whole genome shotgun (WGS) entry which is preliminary data.</text>
</comment>
<dbReference type="InterPro" id="IPR047748">
    <property type="entry name" value="AztA-like"/>
</dbReference>
<gene>
    <name evidence="6" type="ORF">FB566_2274</name>
</gene>
<comment type="similarity">
    <text evidence="1">Belongs to the ABC transporter superfamily.</text>
</comment>
<accession>A0A543AVX5</accession>
<organism evidence="6 7">
    <name type="scientific">Stackebrandtia endophytica</name>
    <dbReference type="NCBI Taxonomy" id="1496996"/>
    <lineage>
        <taxon>Bacteria</taxon>
        <taxon>Bacillati</taxon>
        <taxon>Actinomycetota</taxon>
        <taxon>Actinomycetes</taxon>
        <taxon>Glycomycetales</taxon>
        <taxon>Glycomycetaceae</taxon>
        <taxon>Stackebrandtia</taxon>
    </lineage>
</organism>
<evidence type="ECO:0000256" key="1">
    <source>
        <dbReference type="ARBA" id="ARBA00005417"/>
    </source>
</evidence>
<dbReference type="SMART" id="SM00382">
    <property type="entry name" value="AAA"/>
    <property type="match status" value="1"/>
</dbReference>
<keyword evidence="3" id="KW-0547">Nucleotide-binding</keyword>
<keyword evidence="7" id="KW-1185">Reference proteome</keyword>
<keyword evidence="4 6" id="KW-0067">ATP-binding</keyword>
<dbReference type="InterPro" id="IPR027417">
    <property type="entry name" value="P-loop_NTPase"/>
</dbReference>
<evidence type="ECO:0000256" key="4">
    <source>
        <dbReference type="ARBA" id="ARBA00022840"/>
    </source>
</evidence>
<dbReference type="PROSITE" id="PS00211">
    <property type="entry name" value="ABC_TRANSPORTER_1"/>
    <property type="match status" value="1"/>
</dbReference>
<name>A0A543AVX5_9ACTN</name>
<evidence type="ECO:0000256" key="3">
    <source>
        <dbReference type="ARBA" id="ARBA00022741"/>
    </source>
</evidence>
<sequence length="220" mass="24097">MYALTVTDMYAGYRRRLALQGITASFPTGAITALVGHNGSGKSTLLNVLAGVHPTTGGTIERRHRRRPALVLQRHSVPDSLPLTTGHVVAMGRWEQRGMWRRLTTLDRRIIGECMERLAISHLADRRFDGLSGGQRQRAFLAQALAQQSDLLLLDEPETGLDAQTRTSLTDLLDELRDDGLTIVHATHDPAMAELADHRIHLTNGLITPGATSTGDGSRR</sequence>
<dbReference type="InterPro" id="IPR003593">
    <property type="entry name" value="AAA+_ATPase"/>
</dbReference>
<dbReference type="Proteomes" id="UP000317043">
    <property type="component" value="Unassembled WGS sequence"/>
</dbReference>
<dbReference type="Pfam" id="PF00005">
    <property type="entry name" value="ABC_tran"/>
    <property type="match status" value="1"/>
</dbReference>
<feature type="domain" description="ABC transporter" evidence="5">
    <location>
        <begin position="4"/>
        <end position="220"/>
    </location>
</feature>
<dbReference type="PROSITE" id="PS50893">
    <property type="entry name" value="ABC_TRANSPORTER_2"/>
    <property type="match status" value="1"/>
</dbReference>
<dbReference type="PANTHER" id="PTHR42734">
    <property type="entry name" value="METAL TRANSPORT SYSTEM ATP-BINDING PROTEIN TM_0124-RELATED"/>
    <property type="match status" value="1"/>
</dbReference>
<dbReference type="InterPro" id="IPR003439">
    <property type="entry name" value="ABC_transporter-like_ATP-bd"/>
</dbReference>
<evidence type="ECO:0000313" key="7">
    <source>
        <dbReference type="Proteomes" id="UP000317043"/>
    </source>
</evidence>
<dbReference type="GO" id="GO:0005524">
    <property type="term" value="F:ATP binding"/>
    <property type="evidence" value="ECO:0007669"/>
    <property type="project" value="UniProtKB-KW"/>
</dbReference>
<keyword evidence="2" id="KW-0813">Transport</keyword>
<dbReference type="InterPro" id="IPR050153">
    <property type="entry name" value="Metal_Ion_Import_ABC"/>
</dbReference>
<evidence type="ECO:0000313" key="6">
    <source>
        <dbReference type="EMBL" id="TQL76738.1"/>
    </source>
</evidence>
<dbReference type="NCBIfam" id="NF040873">
    <property type="entry name" value="AztA"/>
    <property type="match status" value="1"/>
</dbReference>
<dbReference type="InterPro" id="IPR017871">
    <property type="entry name" value="ABC_transporter-like_CS"/>
</dbReference>
<dbReference type="Gene3D" id="3.40.50.300">
    <property type="entry name" value="P-loop containing nucleotide triphosphate hydrolases"/>
    <property type="match status" value="1"/>
</dbReference>
<dbReference type="AlphaFoldDB" id="A0A543AVX5"/>
<dbReference type="SUPFAM" id="SSF52540">
    <property type="entry name" value="P-loop containing nucleoside triphosphate hydrolases"/>
    <property type="match status" value="1"/>
</dbReference>
<dbReference type="EMBL" id="VFOW01000001">
    <property type="protein sequence ID" value="TQL76738.1"/>
    <property type="molecule type" value="Genomic_DNA"/>
</dbReference>
<proteinExistence type="inferred from homology"/>
<dbReference type="InParanoid" id="A0A543AVX5"/>
<dbReference type="PANTHER" id="PTHR42734:SF5">
    <property type="entry name" value="IRON TRANSPORT SYSTEM ATP-BINDING PROTEIN HI_0361-RELATED"/>
    <property type="match status" value="1"/>
</dbReference>
<dbReference type="OrthoDB" id="3426016at2"/>
<protein>
    <submittedName>
        <fullName evidence="6">Zinc/manganese transport system ATP-binding protein</fullName>
    </submittedName>
</protein>